<dbReference type="CDD" id="cd16098">
    <property type="entry name" value="FliS"/>
    <property type="match status" value="1"/>
</dbReference>
<dbReference type="GO" id="GO:0044780">
    <property type="term" value="P:bacterial-type flagellum assembly"/>
    <property type="evidence" value="ECO:0007669"/>
    <property type="project" value="InterPro"/>
</dbReference>
<comment type="subcellular location">
    <subcellularLocation>
        <location evidence="1 6">Cytoplasm</location>
        <location evidence="1 6">Cytosol</location>
    </subcellularLocation>
</comment>
<evidence type="ECO:0000313" key="7">
    <source>
        <dbReference type="EMBL" id="NMC62735.1"/>
    </source>
</evidence>
<evidence type="ECO:0000256" key="6">
    <source>
        <dbReference type="PIRNR" id="PIRNR039090"/>
    </source>
</evidence>
<name>A0A7X9FR31_9DELT</name>
<comment type="similarity">
    <text evidence="2 6">Belongs to the FliS family.</text>
</comment>
<evidence type="ECO:0000313" key="8">
    <source>
        <dbReference type="Proteomes" id="UP000524246"/>
    </source>
</evidence>
<keyword evidence="7" id="KW-0969">Cilium</keyword>
<gene>
    <name evidence="7" type="primary">fliS</name>
    <name evidence="7" type="ORF">GYA55_06145</name>
</gene>
<dbReference type="GO" id="GO:0071973">
    <property type="term" value="P:bacterial-type flagellum-dependent cell motility"/>
    <property type="evidence" value="ECO:0007669"/>
    <property type="project" value="TreeGrafter"/>
</dbReference>
<accession>A0A7X9FR31</accession>
<dbReference type="PIRSF" id="PIRSF039090">
    <property type="entry name" value="Flis"/>
    <property type="match status" value="1"/>
</dbReference>
<dbReference type="Pfam" id="PF02561">
    <property type="entry name" value="FliS"/>
    <property type="match status" value="1"/>
</dbReference>
<reference evidence="7 8" key="1">
    <citation type="journal article" date="2020" name="Biotechnol. Biofuels">
        <title>New insights from the biogas microbiome by comprehensive genome-resolved metagenomics of nearly 1600 species originating from multiple anaerobic digesters.</title>
        <authorList>
            <person name="Campanaro S."/>
            <person name="Treu L."/>
            <person name="Rodriguez-R L.M."/>
            <person name="Kovalovszki A."/>
            <person name="Ziels R.M."/>
            <person name="Maus I."/>
            <person name="Zhu X."/>
            <person name="Kougias P.G."/>
            <person name="Basile A."/>
            <person name="Luo G."/>
            <person name="Schluter A."/>
            <person name="Konstantinidis K.T."/>
            <person name="Angelidaki I."/>
        </authorList>
    </citation>
    <scope>NUCLEOTIDE SEQUENCE [LARGE SCALE GENOMIC DNA]</scope>
    <source>
        <strain evidence="7">AS27yjCOA_65</strain>
    </source>
</reference>
<dbReference type="NCBIfam" id="TIGR00208">
    <property type="entry name" value="fliS"/>
    <property type="match status" value="1"/>
</dbReference>
<dbReference type="SUPFAM" id="SSF101116">
    <property type="entry name" value="Flagellar export chaperone FliS"/>
    <property type="match status" value="1"/>
</dbReference>
<dbReference type="EMBL" id="JAAZON010000266">
    <property type="protein sequence ID" value="NMC62735.1"/>
    <property type="molecule type" value="Genomic_DNA"/>
</dbReference>
<dbReference type="InterPro" id="IPR003713">
    <property type="entry name" value="FliS"/>
</dbReference>
<dbReference type="InterPro" id="IPR036584">
    <property type="entry name" value="FliS_sf"/>
</dbReference>
<keyword evidence="7" id="KW-0966">Cell projection</keyword>
<keyword evidence="3 6" id="KW-0963">Cytoplasm</keyword>
<comment type="caution">
    <text evidence="7">The sequence shown here is derived from an EMBL/GenBank/DDBJ whole genome shotgun (WGS) entry which is preliminary data.</text>
</comment>
<evidence type="ECO:0000256" key="3">
    <source>
        <dbReference type="ARBA" id="ARBA00022490"/>
    </source>
</evidence>
<protein>
    <recommendedName>
        <fullName evidence="6">Flagellar secretion chaperone FliS</fullName>
    </recommendedName>
</protein>
<evidence type="ECO:0000256" key="4">
    <source>
        <dbReference type="ARBA" id="ARBA00022795"/>
    </source>
</evidence>
<dbReference type="AlphaFoldDB" id="A0A7X9FR31"/>
<dbReference type="Gene3D" id="1.20.120.340">
    <property type="entry name" value="Flagellar protein FliS"/>
    <property type="match status" value="1"/>
</dbReference>
<proteinExistence type="inferred from homology"/>
<evidence type="ECO:0000256" key="1">
    <source>
        <dbReference type="ARBA" id="ARBA00004514"/>
    </source>
</evidence>
<organism evidence="7 8">
    <name type="scientific">SAR324 cluster bacterium</name>
    <dbReference type="NCBI Taxonomy" id="2024889"/>
    <lineage>
        <taxon>Bacteria</taxon>
        <taxon>Deltaproteobacteria</taxon>
        <taxon>SAR324 cluster</taxon>
    </lineage>
</organism>
<keyword evidence="7" id="KW-0282">Flagellum</keyword>
<sequence length="149" mass="16850">MYGKNAHQAYQTVQVTTVDRGRLLLMMYEGAIKFLKQSRAGIEAGDIAKFCRFLSKAQAIIAELMNTLDFDKGGQIARDLDRLYDFMLFYLTEANLYRDPKRISKVIGLIDTIYSAYKEIIEGQKAEASIAPEESEQVGEAVKRVQISL</sequence>
<evidence type="ECO:0000256" key="5">
    <source>
        <dbReference type="ARBA" id="ARBA00023186"/>
    </source>
</evidence>
<keyword evidence="5" id="KW-0143">Chaperone</keyword>
<dbReference type="PANTHER" id="PTHR34773:SF1">
    <property type="entry name" value="FLAGELLAR SECRETION CHAPERONE FLIS"/>
    <property type="match status" value="1"/>
</dbReference>
<dbReference type="PANTHER" id="PTHR34773">
    <property type="entry name" value="FLAGELLAR SECRETION CHAPERONE FLIS"/>
    <property type="match status" value="1"/>
</dbReference>
<dbReference type="GO" id="GO:0005829">
    <property type="term" value="C:cytosol"/>
    <property type="evidence" value="ECO:0007669"/>
    <property type="project" value="UniProtKB-SubCell"/>
</dbReference>
<dbReference type="Proteomes" id="UP000524246">
    <property type="component" value="Unassembled WGS sequence"/>
</dbReference>
<keyword evidence="4 6" id="KW-1005">Bacterial flagellum biogenesis</keyword>
<evidence type="ECO:0000256" key="2">
    <source>
        <dbReference type="ARBA" id="ARBA00008787"/>
    </source>
</evidence>